<reference evidence="1 2" key="1">
    <citation type="submission" date="2019-02" db="EMBL/GenBank/DDBJ databases">
        <title>Deep-cultivation of Planctomycetes and their phenomic and genomic characterization uncovers novel biology.</title>
        <authorList>
            <person name="Wiegand S."/>
            <person name="Jogler M."/>
            <person name="Boedeker C."/>
            <person name="Pinto D."/>
            <person name="Vollmers J."/>
            <person name="Rivas-Marin E."/>
            <person name="Kohn T."/>
            <person name="Peeters S.H."/>
            <person name="Heuer A."/>
            <person name="Rast P."/>
            <person name="Oberbeckmann S."/>
            <person name="Bunk B."/>
            <person name="Jeske O."/>
            <person name="Meyerdierks A."/>
            <person name="Storesund J.E."/>
            <person name="Kallscheuer N."/>
            <person name="Luecker S."/>
            <person name="Lage O.M."/>
            <person name="Pohl T."/>
            <person name="Merkel B.J."/>
            <person name="Hornburger P."/>
            <person name="Mueller R.-W."/>
            <person name="Bruemmer F."/>
            <person name="Labrenz M."/>
            <person name="Spormann A.M."/>
            <person name="Op den Camp H."/>
            <person name="Overmann J."/>
            <person name="Amann R."/>
            <person name="Jetten M.S.M."/>
            <person name="Mascher T."/>
            <person name="Medema M.H."/>
            <person name="Devos D.P."/>
            <person name="Kaster A.-K."/>
            <person name="Ovreas L."/>
            <person name="Rohde M."/>
            <person name="Galperin M.Y."/>
            <person name="Jogler C."/>
        </authorList>
    </citation>
    <scope>NUCLEOTIDE SEQUENCE [LARGE SCALE GENOMIC DNA]</scope>
    <source>
        <strain evidence="1 2">HG15A2</strain>
    </source>
</reference>
<evidence type="ECO:0000313" key="1">
    <source>
        <dbReference type="EMBL" id="QDT01363.1"/>
    </source>
</evidence>
<organism evidence="1 2">
    <name type="scientific">Adhaeretor mobilis</name>
    <dbReference type="NCBI Taxonomy" id="1930276"/>
    <lineage>
        <taxon>Bacteria</taxon>
        <taxon>Pseudomonadati</taxon>
        <taxon>Planctomycetota</taxon>
        <taxon>Planctomycetia</taxon>
        <taxon>Pirellulales</taxon>
        <taxon>Lacipirellulaceae</taxon>
        <taxon>Adhaeretor</taxon>
    </lineage>
</organism>
<dbReference type="EMBL" id="CP036263">
    <property type="protein sequence ID" value="QDT01363.1"/>
    <property type="molecule type" value="Genomic_DNA"/>
</dbReference>
<gene>
    <name evidence="1" type="ORF">HG15A2_47050</name>
</gene>
<protein>
    <submittedName>
        <fullName evidence="1">Uncharacterized protein</fullName>
    </submittedName>
</protein>
<dbReference type="AlphaFoldDB" id="A0A517N2K8"/>
<dbReference type="KEGG" id="amob:HG15A2_47050"/>
<sequence length="90" mass="9985">MPRRIEDVGRSAIGLSDVVGEVAAGQRPAGDSPARVCYLLRDQSRIGYDKQAMLVGIPSWLRTGGLLARGYFCLEELRLAKLRLEQTPLW</sequence>
<name>A0A517N2K8_9BACT</name>
<keyword evidence="2" id="KW-1185">Reference proteome</keyword>
<proteinExistence type="predicted"/>
<dbReference type="Proteomes" id="UP000319852">
    <property type="component" value="Chromosome"/>
</dbReference>
<evidence type="ECO:0000313" key="2">
    <source>
        <dbReference type="Proteomes" id="UP000319852"/>
    </source>
</evidence>
<accession>A0A517N2K8</accession>